<dbReference type="Proteomes" id="UP000324974">
    <property type="component" value="Chromosome"/>
</dbReference>
<dbReference type="KEGG" id="lrs:PX52LOC_01207"/>
<dbReference type="EMBL" id="CP042425">
    <property type="protein sequence ID" value="QEL14327.1"/>
    <property type="molecule type" value="Genomic_DNA"/>
</dbReference>
<name>A0A5C1A7W5_9BACT</name>
<feature type="transmembrane region" description="Helical" evidence="1">
    <location>
        <begin position="37"/>
        <end position="57"/>
    </location>
</feature>
<keyword evidence="3" id="KW-1185">Reference proteome</keyword>
<keyword evidence="1" id="KW-0812">Transmembrane</keyword>
<dbReference type="OrthoDB" id="9842902at2"/>
<sequence length="184" mass="20303">MENVGHNTRLQWAVFGVLTVVDGGLVVKLLLGSSDIGLLLVCVATVTALLVVSVRIFDLGSLTVGKDGIKADLLAVKDKVSDIQSRQDEQQQYLDAFFRILSERLTPPMKYHLRVLARGGELYTGQDSLRQDLLQLKRFGLIEEVPPQKIGDFLDGKQANVALFVRLTPTGEKFLPALDKIESQ</sequence>
<accession>A0A5C1A7W5</accession>
<protein>
    <submittedName>
        <fullName evidence="2">Uncharacterized protein</fullName>
    </submittedName>
</protein>
<evidence type="ECO:0000256" key="1">
    <source>
        <dbReference type="SAM" id="Phobius"/>
    </source>
</evidence>
<feature type="transmembrane region" description="Helical" evidence="1">
    <location>
        <begin position="12"/>
        <end position="31"/>
    </location>
</feature>
<dbReference type="AlphaFoldDB" id="A0A5C1A7W5"/>
<evidence type="ECO:0000313" key="3">
    <source>
        <dbReference type="Proteomes" id="UP000324974"/>
    </source>
</evidence>
<keyword evidence="1" id="KW-1133">Transmembrane helix</keyword>
<organism evidence="2 3">
    <name type="scientific">Limnoglobus roseus</name>
    <dbReference type="NCBI Taxonomy" id="2598579"/>
    <lineage>
        <taxon>Bacteria</taxon>
        <taxon>Pseudomonadati</taxon>
        <taxon>Planctomycetota</taxon>
        <taxon>Planctomycetia</taxon>
        <taxon>Gemmatales</taxon>
        <taxon>Gemmataceae</taxon>
        <taxon>Limnoglobus</taxon>
    </lineage>
</organism>
<gene>
    <name evidence="2" type="ORF">PX52LOC_01207</name>
</gene>
<proteinExistence type="predicted"/>
<dbReference type="RefSeq" id="WP_149109226.1">
    <property type="nucleotide sequence ID" value="NZ_CP042425.1"/>
</dbReference>
<keyword evidence="1" id="KW-0472">Membrane</keyword>
<evidence type="ECO:0000313" key="2">
    <source>
        <dbReference type="EMBL" id="QEL14327.1"/>
    </source>
</evidence>
<reference evidence="3" key="1">
    <citation type="submission" date="2019-08" db="EMBL/GenBank/DDBJ databases">
        <title>Limnoglobus roseus gen. nov., sp. nov., a novel freshwater planctomycete with a giant genome from the family Gemmataceae.</title>
        <authorList>
            <person name="Kulichevskaya I.S."/>
            <person name="Naumoff D.G."/>
            <person name="Miroshnikov K."/>
            <person name="Ivanova A."/>
            <person name="Philippov D.A."/>
            <person name="Hakobyan A."/>
            <person name="Rijpstra I.C."/>
            <person name="Sinninghe Damste J.S."/>
            <person name="Liesack W."/>
            <person name="Dedysh S.N."/>
        </authorList>
    </citation>
    <scope>NUCLEOTIDE SEQUENCE [LARGE SCALE GENOMIC DNA]</scope>
    <source>
        <strain evidence="3">PX52</strain>
    </source>
</reference>